<dbReference type="Gene3D" id="3.80.30.30">
    <property type="match status" value="1"/>
</dbReference>
<keyword evidence="1" id="KW-0479">Metal-binding</keyword>
<dbReference type="GO" id="GO:0051536">
    <property type="term" value="F:iron-sulfur cluster binding"/>
    <property type="evidence" value="ECO:0007669"/>
    <property type="project" value="UniProtKB-KW"/>
</dbReference>
<dbReference type="SFLD" id="SFLDG01084">
    <property type="entry name" value="Uncharacterised_Radical_SAM_Su"/>
    <property type="match status" value="1"/>
</dbReference>
<gene>
    <name evidence="5" type="ORF">PM738_18925</name>
</gene>
<dbReference type="SUPFAM" id="SSF102114">
    <property type="entry name" value="Radical SAM enzymes"/>
    <property type="match status" value="1"/>
</dbReference>
<dbReference type="EMBL" id="JAQLKE010000058">
    <property type="protein sequence ID" value="MDB7085854.1"/>
    <property type="molecule type" value="Genomic_DNA"/>
</dbReference>
<evidence type="ECO:0000256" key="2">
    <source>
        <dbReference type="ARBA" id="ARBA00023004"/>
    </source>
</evidence>
<feature type="domain" description="Radical SAM core" evidence="4">
    <location>
        <begin position="26"/>
        <end position="194"/>
    </location>
</feature>
<dbReference type="RefSeq" id="WP_270373098.1">
    <property type="nucleotide sequence ID" value="NZ_JAQDLY010000049.1"/>
</dbReference>
<dbReference type="Pfam" id="PF04055">
    <property type="entry name" value="Radical_SAM"/>
    <property type="match status" value="1"/>
</dbReference>
<dbReference type="Proteomes" id="UP001211987">
    <property type="component" value="Unassembled WGS sequence"/>
</dbReference>
<dbReference type="InterPro" id="IPR040086">
    <property type="entry name" value="MJ0683-like"/>
</dbReference>
<keyword evidence="3" id="KW-0411">Iron-sulfur</keyword>
<dbReference type="AlphaFoldDB" id="A0AB35IR29"/>
<name>A0AB35IR29_9FIRM</name>
<dbReference type="GO" id="GO:0046872">
    <property type="term" value="F:metal ion binding"/>
    <property type="evidence" value="ECO:0007669"/>
    <property type="project" value="UniProtKB-KW"/>
</dbReference>
<evidence type="ECO:0000313" key="6">
    <source>
        <dbReference type="Proteomes" id="UP001211987"/>
    </source>
</evidence>
<protein>
    <submittedName>
        <fullName evidence="5">Radical SAM protein</fullName>
    </submittedName>
</protein>
<keyword evidence="2" id="KW-0408">Iron</keyword>
<proteinExistence type="predicted"/>
<dbReference type="GO" id="GO:0003824">
    <property type="term" value="F:catalytic activity"/>
    <property type="evidence" value="ECO:0007669"/>
    <property type="project" value="InterPro"/>
</dbReference>
<organism evidence="5 6">
    <name type="scientific">Thomasclavelia ramosa</name>
    <dbReference type="NCBI Taxonomy" id="1547"/>
    <lineage>
        <taxon>Bacteria</taxon>
        <taxon>Bacillati</taxon>
        <taxon>Bacillota</taxon>
        <taxon>Erysipelotrichia</taxon>
        <taxon>Erysipelotrichales</taxon>
        <taxon>Coprobacillaceae</taxon>
        <taxon>Thomasclavelia</taxon>
    </lineage>
</organism>
<evidence type="ECO:0000256" key="3">
    <source>
        <dbReference type="ARBA" id="ARBA00023014"/>
    </source>
</evidence>
<dbReference type="InterPro" id="IPR058240">
    <property type="entry name" value="rSAM_sf"/>
</dbReference>
<evidence type="ECO:0000313" key="5">
    <source>
        <dbReference type="EMBL" id="MDB7085854.1"/>
    </source>
</evidence>
<dbReference type="PANTHER" id="PTHR43432">
    <property type="entry name" value="SLR0285 PROTEIN"/>
    <property type="match status" value="1"/>
</dbReference>
<comment type="caution">
    <text evidence="5">The sequence shown here is derived from an EMBL/GenBank/DDBJ whole genome shotgun (WGS) entry which is preliminary data.</text>
</comment>
<accession>A0AB35IR29</accession>
<dbReference type="SFLD" id="SFLDS00029">
    <property type="entry name" value="Radical_SAM"/>
    <property type="match status" value="1"/>
</dbReference>
<evidence type="ECO:0000256" key="1">
    <source>
        <dbReference type="ARBA" id="ARBA00022723"/>
    </source>
</evidence>
<dbReference type="InterPro" id="IPR007197">
    <property type="entry name" value="rSAM"/>
</dbReference>
<evidence type="ECO:0000259" key="4">
    <source>
        <dbReference type="Pfam" id="PF04055"/>
    </source>
</evidence>
<sequence length="210" mass="24296">MKYQPLESKSALNKVSGRFPFKWDLNIYRGCQHGCIYCYAIYSHKYLDNNDYFGTIYYKENILSCLEKELSSPKWKHELVNIGGVCDSYQPLEEQLQIMPEILKLMIKYKTPIIISTKSSLILRDIELINELSKITYVNIACTIITVDDDLRKIIEPGSSPIIERFKVIDQIKKETKAHAGIHIMPIIPYLTDQPGNLNGLYKMAKKSKR</sequence>
<dbReference type="PANTHER" id="PTHR43432:SF5">
    <property type="entry name" value="ELP3_MIAA_NIFB-LIKE RADICAL SAM CORE DOMAIN-CONTAINING PROTEIN"/>
    <property type="match status" value="1"/>
</dbReference>
<dbReference type="CDD" id="cd01335">
    <property type="entry name" value="Radical_SAM"/>
    <property type="match status" value="1"/>
</dbReference>
<reference evidence="5" key="1">
    <citation type="submission" date="2023-01" db="EMBL/GenBank/DDBJ databases">
        <title>Human gut microbiome strain richness.</title>
        <authorList>
            <person name="Chen-Liaw A."/>
        </authorList>
    </citation>
    <scope>NUCLEOTIDE SEQUENCE</scope>
    <source>
        <strain evidence="5">1001217st2_G6_1001217B_191108</strain>
    </source>
</reference>